<evidence type="ECO:0000259" key="1">
    <source>
        <dbReference type="Pfam" id="PF21847"/>
    </source>
</evidence>
<proteinExistence type="predicted"/>
<feature type="domain" description="DUF6906" evidence="1">
    <location>
        <begin position="1"/>
        <end position="49"/>
    </location>
</feature>
<dbReference type="STRING" id="1121298.SAMN05444401_3585"/>
<dbReference type="RefSeq" id="WP_178140741.1">
    <property type="nucleotide sequence ID" value="NZ_FQZO01000006.1"/>
</dbReference>
<dbReference type="Proteomes" id="UP000184080">
    <property type="component" value="Unassembled WGS sequence"/>
</dbReference>
<evidence type="ECO:0000313" key="2">
    <source>
        <dbReference type="EMBL" id="SHJ65439.1"/>
    </source>
</evidence>
<dbReference type="EMBL" id="FQZO01000006">
    <property type="protein sequence ID" value="SHJ65439.1"/>
    <property type="molecule type" value="Genomic_DNA"/>
</dbReference>
<keyword evidence="3" id="KW-1185">Reference proteome</keyword>
<dbReference type="AlphaFoldDB" id="A0A1M6L2Y8"/>
<dbReference type="InterPro" id="IPR054201">
    <property type="entry name" value="DUF6906"/>
</dbReference>
<reference evidence="2 3" key="1">
    <citation type="submission" date="2016-11" db="EMBL/GenBank/DDBJ databases">
        <authorList>
            <person name="Jaros S."/>
            <person name="Januszkiewicz K."/>
            <person name="Wedrychowicz H."/>
        </authorList>
    </citation>
    <scope>NUCLEOTIDE SEQUENCE [LARGE SCALE GENOMIC DNA]</scope>
    <source>
        <strain evidence="2 3">DSM 21864</strain>
    </source>
</reference>
<gene>
    <name evidence="2" type="ORF">SAMN05444401_3585</name>
</gene>
<name>A0A1M6L2Y8_9CLOT</name>
<organism evidence="2 3">
    <name type="scientific">Clostridium amylolyticum</name>
    <dbReference type="NCBI Taxonomy" id="1121298"/>
    <lineage>
        <taxon>Bacteria</taxon>
        <taxon>Bacillati</taxon>
        <taxon>Bacillota</taxon>
        <taxon>Clostridia</taxon>
        <taxon>Eubacteriales</taxon>
        <taxon>Clostridiaceae</taxon>
        <taxon>Clostridium</taxon>
    </lineage>
</organism>
<dbReference type="Pfam" id="PF21847">
    <property type="entry name" value="DUF6906"/>
    <property type="match status" value="1"/>
</dbReference>
<accession>A0A1M6L2Y8</accession>
<sequence>MKHGKRLTANEKRLLLKEGYKPEEYLRERRTYDEIVFVNRSTGKPLPIRY</sequence>
<evidence type="ECO:0000313" key="3">
    <source>
        <dbReference type="Proteomes" id="UP000184080"/>
    </source>
</evidence>
<protein>
    <recommendedName>
        <fullName evidence="1">DUF6906 domain-containing protein</fullName>
    </recommendedName>
</protein>